<reference evidence="1" key="1">
    <citation type="submission" date="2018-06" db="EMBL/GenBank/DDBJ databases">
        <authorList>
            <person name="Zhirakovskaya E."/>
        </authorList>
    </citation>
    <scope>NUCLEOTIDE SEQUENCE</scope>
</reference>
<dbReference type="EMBL" id="UOFY01000015">
    <property type="protein sequence ID" value="VAX07267.1"/>
    <property type="molecule type" value="Genomic_DNA"/>
</dbReference>
<sequence>MSLEQLTSIAAIRQFLEGTQAVAFGIATHKQERYQWVQKTGVKHRYLLLGKADRGFVTRYLMKVTGGYFVSLA</sequence>
<gene>
    <name evidence="1" type="ORF">MNBD_GAMMA25-2603</name>
</gene>
<protein>
    <submittedName>
        <fullName evidence="1">Uncharacterized protein</fullName>
    </submittedName>
</protein>
<dbReference type="AlphaFoldDB" id="A0A3B1BRG7"/>
<proteinExistence type="predicted"/>
<organism evidence="1">
    <name type="scientific">hydrothermal vent metagenome</name>
    <dbReference type="NCBI Taxonomy" id="652676"/>
    <lineage>
        <taxon>unclassified sequences</taxon>
        <taxon>metagenomes</taxon>
        <taxon>ecological metagenomes</taxon>
    </lineage>
</organism>
<accession>A0A3B1BRG7</accession>
<name>A0A3B1BRG7_9ZZZZ</name>
<evidence type="ECO:0000313" key="1">
    <source>
        <dbReference type="EMBL" id="VAX07267.1"/>
    </source>
</evidence>